<evidence type="ECO:0000313" key="3">
    <source>
        <dbReference type="EMBL" id="KAL3823756.1"/>
    </source>
</evidence>
<feature type="region of interest" description="Disordered" evidence="1">
    <location>
        <begin position="166"/>
        <end position="264"/>
    </location>
</feature>
<keyword evidence="4" id="KW-1185">Reference proteome</keyword>
<accession>A0ABD3SH69</accession>
<dbReference type="PANTHER" id="PTHR45856:SF11">
    <property type="entry name" value="FUNGAL LIPASE-LIKE DOMAIN-CONTAINING PROTEIN"/>
    <property type="match status" value="1"/>
</dbReference>
<dbReference type="SUPFAM" id="SSF53474">
    <property type="entry name" value="alpha/beta-Hydrolases"/>
    <property type="match status" value="1"/>
</dbReference>
<evidence type="ECO:0000313" key="4">
    <source>
        <dbReference type="Proteomes" id="UP001530377"/>
    </source>
</evidence>
<dbReference type="EMBL" id="JALLPB020000030">
    <property type="protein sequence ID" value="KAL3823756.1"/>
    <property type="molecule type" value="Genomic_DNA"/>
</dbReference>
<dbReference type="Gene3D" id="3.40.50.1820">
    <property type="entry name" value="alpha/beta hydrolase"/>
    <property type="match status" value="1"/>
</dbReference>
<evidence type="ECO:0000259" key="2">
    <source>
        <dbReference type="Pfam" id="PF01764"/>
    </source>
</evidence>
<evidence type="ECO:0000256" key="1">
    <source>
        <dbReference type="SAM" id="MobiDB-lite"/>
    </source>
</evidence>
<proteinExistence type="predicted"/>
<protein>
    <recommendedName>
        <fullName evidence="2">Fungal lipase-type domain-containing protein</fullName>
    </recommendedName>
</protein>
<sequence length="717" mass="80153">MHCKSTQSNMPRVVTFANSVRTTTDSPQHEVGGGDGRHDTTPAVPQSPSPTVAATVTTIVDEAQECLAQSNLMFLYSDLRLLSATGRINTRYESLCIDSDRVPKTTSAEMAQLMEGTGPPGGGEVASISPVQIMAILFVELRQEHALRRVGSGWFTRSLNAAESKDVSDDEGCWNGSSNSPDRLHMSNIIGRLSPTRLSQKRSMNHSHLDSIDESVHQHQSDHLPESKSKPEDDSEGGSEIDTSGDGYSSGRITQSKLPGNNECVEGRRATRIGNGHTADTAVMSSQSLKQGALKKQFTTYVNRVKEDRALHNQVNDYEAFASAEDVGNKVLTMSSGINLFPGLTYEPGRTMSENELLDFMTRCIESRDSHSLDFMAEFFYPDTVAHAMVKSEAQFVWLQDWFPIKDCIYAISVDREKRRVVVVFRGAITRADWSHAFDSKTNRCENPVSDSYAGKEEYIRVHRGFYKYLFRIRKDTSTTKYDEIATKAFILHSNIANVCSNLKSGSLSCNKVNEYGNKMIGSDFTVVVNGYSLGGALSLLFGFFASTDNRFTRNGPVKIFTYGMPLMACNSFADAFRHQEKTRKVQHARFYNDGDVVPHVPLNLKPTKRGSRFVHVGIDVKLYPIPSFLSLRGNRHPHIHYNDRESAMGAYWTAIKNNTVLNMPFPWRIKHVHALPEHRKRLARAVSKADADRATKLFLHRTLDEAYEAMVYKKGN</sequence>
<comment type="caution">
    <text evidence="3">The sequence shown here is derived from an EMBL/GenBank/DDBJ whole genome shotgun (WGS) entry which is preliminary data.</text>
</comment>
<dbReference type="PANTHER" id="PTHR45856">
    <property type="entry name" value="ALPHA/BETA-HYDROLASES SUPERFAMILY PROTEIN"/>
    <property type="match status" value="1"/>
</dbReference>
<name>A0ABD3SH69_9STRA</name>
<dbReference type="Proteomes" id="UP001530377">
    <property type="component" value="Unassembled WGS sequence"/>
</dbReference>
<organism evidence="3 4">
    <name type="scientific">Cyclostephanos tholiformis</name>
    <dbReference type="NCBI Taxonomy" id="382380"/>
    <lineage>
        <taxon>Eukaryota</taxon>
        <taxon>Sar</taxon>
        <taxon>Stramenopiles</taxon>
        <taxon>Ochrophyta</taxon>
        <taxon>Bacillariophyta</taxon>
        <taxon>Coscinodiscophyceae</taxon>
        <taxon>Thalassiosirophycidae</taxon>
        <taxon>Stephanodiscales</taxon>
        <taxon>Stephanodiscaceae</taxon>
        <taxon>Cyclostephanos</taxon>
    </lineage>
</organism>
<feature type="region of interest" description="Disordered" evidence="1">
    <location>
        <begin position="20"/>
        <end position="50"/>
    </location>
</feature>
<dbReference type="InterPro" id="IPR051218">
    <property type="entry name" value="Sec_MonoDiacylglyc_Lipase"/>
</dbReference>
<dbReference type="InterPro" id="IPR002921">
    <property type="entry name" value="Fungal_lipase-type"/>
</dbReference>
<feature type="domain" description="Fungal lipase-type" evidence="2">
    <location>
        <begin position="422"/>
        <end position="604"/>
    </location>
</feature>
<gene>
    <name evidence="3" type="ORF">ACHAXA_004849</name>
</gene>
<feature type="compositionally biased region" description="Basic and acidic residues" evidence="1">
    <location>
        <begin position="207"/>
        <end position="232"/>
    </location>
</feature>
<dbReference type="CDD" id="cd00519">
    <property type="entry name" value="Lipase_3"/>
    <property type="match status" value="1"/>
</dbReference>
<dbReference type="InterPro" id="IPR029058">
    <property type="entry name" value="AB_hydrolase_fold"/>
</dbReference>
<reference evidence="3 4" key="1">
    <citation type="submission" date="2024-10" db="EMBL/GenBank/DDBJ databases">
        <title>Updated reference genomes for cyclostephanoid diatoms.</title>
        <authorList>
            <person name="Roberts W.R."/>
            <person name="Alverson A.J."/>
        </authorList>
    </citation>
    <scope>NUCLEOTIDE SEQUENCE [LARGE SCALE GENOMIC DNA]</scope>
    <source>
        <strain evidence="3 4">AJA228-03</strain>
    </source>
</reference>
<dbReference type="Pfam" id="PF01764">
    <property type="entry name" value="Lipase_3"/>
    <property type="match status" value="1"/>
</dbReference>
<dbReference type="AlphaFoldDB" id="A0ABD3SH69"/>